<dbReference type="EMBL" id="AP011750">
    <property type="protein sequence ID" value="BAL56522.1"/>
    <property type="molecule type" value="Genomic_DNA"/>
</dbReference>
<accession>H5SK36</accession>
<reference evidence="1" key="2">
    <citation type="journal article" date="2012" name="PLoS ONE">
        <title>A Deeply Branching Thermophilic Bacterium with an Ancient Acetyl-CoA Pathway Dominates a Subsurface Ecosystem.</title>
        <authorList>
            <person name="Takami H."/>
            <person name="Noguchi H."/>
            <person name="Takaki Y."/>
            <person name="Uchiyama I."/>
            <person name="Toyoda A."/>
            <person name="Nishi S."/>
            <person name="Chee G.-J."/>
            <person name="Arai W."/>
            <person name="Nunoura T."/>
            <person name="Itoh T."/>
            <person name="Hattori M."/>
            <person name="Takai K."/>
        </authorList>
    </citation>
    <scope>NUCLEOTIDE SEQUENCE</scope>
</reference>
<name>H5SK36_9BACT</name>
<gene>
    <name evidence="1" type="ORF">HGMM_F40B03C10</name>
</gene>
<protein>
    <submittedName>
        <fullName evidence="1">Uncharacterized protein</fullName>
    </submittedName>
</protein>
<evidence type="ECO:0000313" key="1">
    <source>
        <dbReference type="EMBL" id="BAL56522.1"/>
    </source>
</evidence>
<organism evidence="1">
    <name type="scientific">uncultured Bacteroidota bacterium</name>
    <dbReference type="NCBI Taxonomy" id="152509"/>
    <lineage>
        <taxon>Bacteria</taxon>
        <taxon>Pseudomonadati</taxon>
        <taxon>Bacteroidota</taxon>
        <taxon>environmental samples</taxon>
    </lineage>
</organism>
<dbReference type="AlphaFoldDB" id="H5SK36"/>
<sequence length="695" mass="77328">MSWVLIWGGLCWLQASFVEKQAQAGNFRVTVNNLGMIGNSFKGSYLVQGYKSAEFPKGSGIEHVFEGGLWVGVKKGGTVIVSTGAVDDPTGYTTGKAGFEFTAEPGATLLERSSLPDQPTFQPDAVSHQDFVADFTDRNTIVPGTQIPIQNLENGPIGVDVHQEVYNWNYSFANFFLIYNFTLRNSSQETWDSLYVGYWVDFVVRNTTVTPAGSGGTQFYNKGGNGYIDTLYLAYEFDAAGDVGFTDTYVGLKFLGSEYRGEFYHPARKPVPPAGFGVNFQSWTFRDYTGQFRSPQTDADRWLKMSQSLASRPDWATVVVPSLRAPGNRSVFLSAGPFLNVAPGDSVRIAFAFVFARKVADGNPNSADTPTQKGELVQNAIWAQAAYNGEDQNFNGQLDPGEDLNANGKLDRFLLPSPPAVPRIRYEIEPNRIRLYWDASAEESIDPISRKKDFEGYRIYKTTLGFEVRDVVDVLQSLKLVAQFDRPGNGVGYDNGFGAIRLAQPRYFPGDPTPYTYMYEFKGVTNGWQYGIALTTFDEGDPGRNLEPLESSKEAGLRRVFAGAPPNRGFAHGDPYVYPNPYYARAAWEGSSPSYEDKRIMFANLPPHCEVSVYTAAGDLVYRFEHHEDQPALQAQTTRWYQTYSDPDRLTPSGGEHGWNLLSRYGQILARGLYVFAVKDLETGEVRTGKFVIIR</sequence>
<reference evidence="1" key="1">
    <citation type="journal article" date="2005" name="Environ. Microbiol.">
        <title>Genetic and functional properties of uncultivated thermophilic crenarchaeotes from a subsurface gold mine as revealed by analysis of genome fragments.</title>
        <authorList>
            <person name="Nunoura T."/>
            <person name="Hirayama H."/>
            <person name="Takami H."/>
            <person name="Oida H."/>
            <person name="Nishi S."/>
            <person name="Shimamura S."/>
            <person name="Suzuki Y."/>
            <person name="Inagaki F."/>
            <person name="Takai K."/>
            <person name="Nealson K.H."/>
            <person name="Horikoshi K."/>
        </authorList>
    </citation>
    <scope>NUCLEOTIDE SEQUENCE</scope>
</reference>
<proteinExistence type="predicted"/>